<evidence type="ECO:0000259" key="4">
    <source>
        <dbReference type="Pfam" id="PF00501"/>
    </source>
</evidence>
<evidence type="ECO:0000259" key="5">
    <source>
        <dbReference type="Pfam" id="PF13193"/>
    </source>
</evidence>
<dbReference type="InterPro" id="IPR000873">
    <property type="entry name" value="AMP-dep_synth/lig_dom"/>
</dbReference>
<dbReference type="Pfam" id="PF13193">
    <property type="entry name" value="AMP-binding_C"/>
    <property type="match status" value="1"/>
</dbReference>
<feature type="region of interest" description="Disordered" evidence="3">
    <location>
        <begin position="531"/>
        <end position="550"/>
    </location>
</feature>
<evidence type="ECO:0000256" key="2">
    <source>
        <dbReference type="ARBA" id="ARBA00022598"/>
    </source>
</evidence>
<dbReference type="EMBL" id="JAAMOZ010000001">
    <property type="protein sequence ID" value="NIH56610.1"/>
    <property type="molecule type" value="Genomic_DNA"/>
</dbReference>
<dbReference type="Gene3D" id="3.40.50.12780">
    <property type="entry name" value="N-terminal domain of ligase-like"/>
    <property type="match status" value="1"/>
</dbReference>
<reference evidence="6 7" key="1">
    <citation type="submission" date="2020-02" db="EMBL/GenBank/DDBJ databases">
        <title>Sequencing the genomes of 1000 actinobacteria strains.</title>
        <authorList>
            <person name="Klenk H.-P."/>
        </authorList>
    </citation>
    <scope>NUCLEOTIDE SEQUENCE [LARGE SCALE GENOMIC DNA]</scope>
    <source>
        <strain evidence="6 7">DSM 19609</strain>
    </source>
</reference>
<dbReference type="InterPro" id="IPR042099">
    <property type="entry name" value="ANL_N_sf"/>
</dbReference>
<organism evidence="6 7">
    <name type="scientific">Brooklawnia cerclae</name>
    <dbReference type="NCBI Taxonomy" id="349934"/>
    <lineage>
        <taxon>Bacteria</taxon>
        <taxon>Bacillati</taxon>
        <taxon>Actinomycetota</taxon>
        <taxon>Actinomycetes</taxon>
        <taxon>Propionibacteriales</taxon>
        <taxon>Propionibacteriaceae</taxon>
        <taxon>Brooklawnia</taxon>
    </lineage>
</organism>
<accession>A0ABX0SHS1</accession>
<dbReference type="InterPro" id="IPR045851">
    <property type="entry name" value="AMP-bd_C_sf"/>
</dbReference>
<evidence type="ECO:0000256" key="3">
    <source>
        <dbReference type="SAM" id="MobiDB-lite"/>
    </source>
</evidence>
<keyword evidence="2 6" id="KW-0436">Ligase</keyword>
<proteinExistence type="inferred from homology"/>
<gene>
    <name evidence="6" type="ORF">FB473_001255</name>
</gene>
<evidence type="ECO:0000313" key="6">
    <source>
        <dbReference type="EMBL" id="NIH56610.1"/>
    </source>
</evidence>
<feature type="domain" description="AMP-dependent synthetase/ligase" evidence="4">
    <location>
        <begin position="50"/>
        <end position="399"/>
    </location>
</feature>
<dbReference type="SUPFAM" id="SSF56801">
    <property type="entry name" value="Acetyl-CoA synthetase-like"/>
    <property type="match status" value="1"/>
</dbReference>
<dbReference type="Proteomes" id="UP000749311">
    <property type="component" value="Unassembled WGS sequence"/>
</dbReference>
<evidence type="ECO:0000313" key="7">
    <source>
        <dbReference type="Proteomes" id="UP000749311"/>
    </source>
</evidence>
<protein>
    <submittedName>
        <fullName evidence="6">Acyl-CoA synthetase (AMP-forming)/AMP-acid ligase II</fullName>
    </submittedName>
</protein>
<dbReference type="PANTHER" id="PTHR43201:SF5">
    <property type="entry name" value="MEDIUM-CHAIN ACYL-COA LIGASE ACSF2, MITOCHONDRIAL"/>
    <property type="match status" value="1"/>
</dbReference>
<feature type="domain" description="AMP-binding enzyme C-terminal" evidence="5">
    <location>
        <begin position="449"/>
        <end position="522"/>
    </location>
</feature>
<name>A0ABX0SHS1_9ACTN</name>
<dbReference type="GO" id="GO:0016874">
    <property type="term" value="F:ligase activity"/>
    <property type="evidence" value="ECO:0007669"/>
    <property type="project" value="UniProtKB-KW"/>
</dbReference>
<dbReference type="PROSITE" id="PS00455">
    <property type="entry name" value="AMP_BINDING"/>
    <property type="match status" value="1"/>
</dbReference>
<dbReference type="RefSeq" id="WP_167165680.1">
    <property type="nucleotide sequence ID" value="NZ_BAAAOO010000015.1"/>
</dbReference>
<dbReference type="InterPro" id="IPR020845">
    <property type="entry name" value="AMP-binding_CS"/>
</dbReference>
<dbReference type="PANTHER" id="PTHR43201">
    <property type="entry name" value="ACYL-COA SYNTHETASE"/>
    <property type="match status" value="1"/>
</dbReference>
<sequence length="550" mass="60881">MPIIGHLRKNASSYPREVALVEINHDRQEEHRADWRDSTVDLSDNLGPYRREITWKAFDEAASRFANLLISRGITKGDRVGILMMNSIEWLPMYFGVLKSGAVVVPLNFRYTAVEIEYCVDLADVEVLVFGPEFVDRLALIAPTLRKGRLLFFVGDGCPEFAEDCRQLSSLVCGEDPGIPLSDDDDAAIYFSSGTTGFPKAILHTHRSLSHSAVVEQKHHGQTHDDVFLCIPPLYHAGAKMHWFGSLITGGKAVLLRGVSPETIFRAVDEEGCTNVWLLVPWAQDILLAIERGELDPADYDLGRWRIMHIGAQPVPESLIRRWKEVFPDHLYDTNYGLSEAIGPGCVHLGVENIDHVGAIGRAGYGWQTRVVDEKMNDVEPGECGELAVKGAGVMTCYYKNPEATAEVLVDGWLLTGDVARQDADGFLWLVDRKKDVIITGGENIYPVQVESFLASHPGIKDVAVIGLPDERLGEIAVAIVEARPGVGLCEESIVDFCAGIPRYKRPRRVIFADVPRSATGKIDKPLLRTRHAASSTDQNPRQGKAFIHD</sequence>
<dbReference type="Pfam" id="PF00501">
    <property type="entry name" value="AMP-binding"/>
    <property type="match status" value="1"/>
</dbReference>
<comment type="similarity">
    <text evidence="1">Belongs to the ATP-dependent AMP-binding enzyme family.</text>
</comment>
<evidence type="ECO:0000256" key="1">
    <source>
        <dbReference type="ARBA" id="ARBA00006432"/>
    </source>
</evidence>
<comment type="caution">
    <text evidence="6">The sequence shown here is derived from an EMBL/GenBank/DDBJ whole genome shotgun (WGS) entry which is preliminary data.</text>
</comment>
<keyword evidence="7" id="KW-1185">Reference proteome</keyword>
<dbReference type="InterPro" id="IPR025110">
    <property type="entry name" value="AMP-bd_C"/>
</dbReference>
<dbReference type="Gene3D" id="3.30.300.30">
    <property type="match status" value="1"/>
</dbReference>
<feature type="compositionally biased region" description="Polar residues" evidence="3">
    <location>
        <begin position="533"/>
        <end position="542"/>
    </location>
</feature>